<organism evidence="2 3">
    <name type="scientific">Acidipila rosea</name>
    <dbReference type="NCBI Taxonomy" id="768535"/>
    <lineage>
        <taxon>Bacteria</taxon>
        <taxon>Pseudomonadati</taxon>
        <taxon>Acidobacteriota</taxon>
        <taxon>Terriglobia</taxon>
        <taxon>Terriglobales</taxon>
        <taxon>Acidobacteriaceae</taxon>
        <taxon>Acidipila</taxon>
    </lineage>
</organism>
<accession>A0A4R1KYX1</accession>
<name>A0A4R1KYX1_9BACT</name>
<evidence type="ECO:0000256" key="1">
    <source>
        <dbReference type="SAM" id="MobiDB-lite"/>
    </source>
</evidence>
<dbReference type="EMBL" id="SMGK01000006">
    <property type="protein sequence ID" value="TCK70745.1"/>
    <property type="molecule type" value="Genomic_DNA"/>
</dbReference>
<keyword evidence="3" id="KW-1185">Reference proteome</keyword>
<protein>
    <submittedName>
        <fullName evidence="2">Uncharacterized protein</fullName>
    </submittedName>
</protein>
<dbReference type="Proteomes" id="UP000295210">
    <property type="component" value="Unassembled WGS sequence"/>
</dbReference>
<comment type="caution">
    <text evidence="2">The sequence shown here is derived from an EMBL/GenBank/DDBJ whole genome shotgun (WGS) entry which is preliminary data.</text>
</comment>
<feature type="region of interest" description="Disordered" evidence="1">
    <location>
        <begin position="1"/>
        <end position="27"/>
    </location>
</feature>
<dbReference type="AlphaFoldDB" id="A0A4R1KYX1"/>
<sequence length="333" mass="38399">MTDQPRVPVRTRAPLPKTSVSSRKRRDKPRCPLLAKLLVGMLLLCLSPAALHADEPLFGFSYTTDLLPKGKVELEQWSTTRFHKAPGGQFWLQENRTEQEYGFSDRLQLAIYETYDSTAAYHNGPFGETTPAEQFSYYTPGPNDRFNATKFIGVSGEAIYRLVSPYTHPLGFAIYEEPTFGAGFIESESKLIFQKNYRDDRLVLAANMTYAPEWRRLREDENPSRKEIQEETDANIDLGASYRFIRNWSAAFEIFNEREFNSYNFTHESNSGYYLGPTLHYAGKNFFVTTNFDEQMPWAGRHVDTVPGALVGGRIIDNDFEKYRVRVKFGWYF</sequence>
<proteinExistence type="predicted"/>
<gene>
    <name evidence="2" type="ORF">C7378_3133</name>
</gene>
<evidence type="ECO:0000313" key="3">
    <source>
        <dbReference type="Proteomes" id="UP000295210"/>
    </source>
</evidence>
<evidence type="ECO:0000313" key="2">
    <source>
        <dbReference type="EMBL" id="TCK70745.1"/>
    </source>
</evidence>
<reference evidence="2 3" key="1">
    <citation type="submission" date="2019-03" db="EMBL/GenBank/DDBJ databases">
        <title>Genomic Encyclopedia of Type Strains, Phase IV (KMG-IV): sequencing the most valuable type-strain genomes for metagenomic binning, comparative biology and taxonomic classification.</title>
        <authorList>
            <person name="Goeker M."/>
        </authorList>
    </citation>
    <scope>NUCLEOTIDE SEQUENCE [LARGE SCALE GENOMIC DNA]</scope>
    <source>
        <strain evidence="2 3">DSM 103428</strain>
    </source>
</reference>